<name>A0A9N9TFR9_PHYSR</name>
<gene>
    <name evidence="9" type="ORF">PHYEVI_LOCUS1461</name>
</gene>
<keyword evidence="5" id="KW-0496">Mitochondrion</keyword>
<proteinExistence type="inferred from homology"/>
<evidence type="ECO:0000256" key="6">
    <source>
        <dbReference type="ARBA" id="ARBA00023274"/>
    </source>
</evidence>
<evidence type="ECO:0000313" key="9">
    <source>
        <dbReference type="EMBL" id="CAG9855001.1"/>
    </source>
</evidence>
<keyword evidence="10" id="KW-1185">Reference proteome</keyword>
<dbReference type="OrthoDB" id="5847109at2759"/>
<evidence type="ECO:0000256" key="7">
    <source>
        <dbReference type="ARBA" id="ARBA00035273"/>
    </source>
</evidence>
<dbReference type="SUPFAM" id="SSF143034">
    <property type="entry name" value="L35p-like"/>
    <property type="match status" value="1"/>
</dbReference>
<sequence length="180" mass="21294">MFRNILCSFSRLAIATRTPQSNVFKNTSDNLVKQITVRNFSLLNIQAPLAAPKLLENAPKPQPAATSTRTVTKFSIRKGKRKSVKAVLKRFYRLQWGIWIRTKAGRNKKLWKKNPPQKRRLRQHVFCNSTQSHMLDKMVGPYWRKPRYFIDDPYQPYHVRNEFERSRVTPKPYIPPEDRI</sequence>
<dbReference type="Pfam" id="PF01632">
    <property type="entry name" value="Ribosomal_L35p"/>
    <property type="match status" value="1"/>
</dbReference>
<evidence type="ECO:0000256" key="2">
    <source>
        <dbReference type="ARBA" id="ARBA00006598"/>
    </source>
</evidence>
<evidence type="ECO:0000256" key="1">
    <source>
        <dbReference type="ARBA" id="ARBA00004173"/>
    </source>
</evidence>
<dbReference type="GO" id="GO:1990904">
    <property type="term" value="C:ribonucleoprotein complex"/>
    <property type="evidence" value="ECO:0007669"/>
    <property type="project" value="UniProtKB-KW"/>
</dbReference>
<organism evidence="9 10">
    <name type="scientific">Phyllotreta striolata</name>
    <name type="common">Striped flea beetle</name>
    <name type="synonym">Crioceris striolata</name>
    <dbReference type="NCBI Taxonomy" id="444603"/>
    <lineage>
        <taxon>Eukaryota</taxon>
        <taxon>Metazoa</taxon>
        <taxon>Ecdysozoa</taxon>
        <taxon>Arthropoda</taxon>
        <taxon>Hexapoda</taxon>
        <taxon>Insecta</taxon>
        <taxon>Pterygota</taxon>
        <taxon>Neoptera</taxon>
        <taxon>Endopterygota</taxon>
        <taxon>Coleoptera</taxon>
        <taxon>Polyphaga</taxon>
        <taxon>Cucujiformia</taxon>
        <taxon>Chrysomeloidea</taxon>
        <taxon>Chrysomelidae</taxon>
        <taxon>Galerucinae</taxon>
        <taxon>Alticini</taxon>
        <taxon>Phyllotreta</taxon>
    </lineage>
</organism>
<dbReference type="Gene3D" id="4.10.410.60">
    <property type="match status" value="1"/>
</dbReference>
<dbReference type="InterPro" id="IPR021137">
    <property type="entry name" value="Ribosomal_bL35-like"/>
</dbReference>
<dbReference type="PANTHER" id="PTHR15909">
    <property type="entry name" value="39S RIBOSOMAL PROTEIN L35, MITOCHONDRIAL"/>
    <property type="match status" value="1"/>
</dbReference>
<comment type="subcellular location">
    <subcellularLocation>
        <location evidence="1">Mitochondrion</location>
    </subcellularLocation>
</comment>
<evidence type="ECO:0000256" key="3">
    <source>
        <dbReference type="ARBA" id="ARBA00022946"/>
    </source>
</evidence>
<evidence type="ECO:0000313" key="10">
    <source>
        <dbReference type="Proteomes" id="UP001153712"/>
    </source>
</evidence>
<keyword evidence="4" id="KW-0689">Ribosomal protein</keyword>
<evidence type="ECO:0000256" key="5">
    <source>
        <dbReference type="ARBA" id="ARBA00023128"/>
    </source>
</evidence>
<keyword evidence="3" id="KW-0809">Transit peptide</keyword>
<accession>A0A9N9TFR9</accession>
<dbReference type="GO" id="GO:0003735">
    <property type="term" value="F:structural constituent of ribosome"/>
    <property type="evidence" value="ECO:0007669"/>
    <property type="project" value="InterPro"/>
</dbReference>
<dbReference type="InterPro" id="IPR019338">
    <property type="entry name" value="Ribosomal_bL35m"/>
</dbReference>
<reference evidence="9" key="1">
    <citation type="submission" date="2022-01" db="EMBL/GenBank/DDBJ databases">
        <authorList>
            <person name="King R."/>
        </authorList>
    </citation>
    <scope>NUCLEOTIDE SEQUENCE</scope>
</reference>
<dbReference type="PANTHER" id="PTHR15909:SF0">
    <property type="entry name" value="LARGE RIBOSOMAL SUBUNIT PROTEIN BL35M"/>
    <property type="match status" value="1"/>
</dbReference>
<comment type="similarity">
    <text evidence="2">Belongs to the bacterial ribosomal protein bL35 family.</text>
</comment>
<evidence type="ECO:0000256" key="8">
    <source>
        <dbReference type="ARBA" id="ARBA00035418"/>
    </source>
</evidence>
<dbReference type="GO" id="GO:0005739">
    <property type="term" value="C:mitochondrion"/>
    <property type="evidence" value="ECO:0007669"/>
    <property type="project" value="UniProtKB-SubCell"/>
</dbReference>
<protein>
    <recommendedName>
        <fullName evidence="7">Large ribosomal subunit protein bL35m</fullName>
    </recommendedName>
    <alternativeName>
        <fullName evidence="8">39S ribosomal protein L35, mitochondrial</fullName>
    </alternativeName>
</protein>
<dbReference type="Proteomes" id="UP001153712">
    <property type="component" value="Chromosome 1"/>
</dbReference>
<dbReference type="EMBL" id="OU900094">
    <property type="protein sequence ID" value="CAG9855001.1"/>
    <property type="molecule type" value="Genomic_DNA"/>
</dbReference>
<dbReference type="GO" id="GO:0005840">
    <property type="term" value="C:ribosome"/>
    <property type="evidence" value="ECO:0007669"/>
    <property type="project" value="UniProtKB-KW"/>
</dbReference>
<keyword evidence="6" id="KW-0687">Ribonucleoprotein</keyword>
<dbReference type="InterPro" id="IPR037229">
    <property type="entry name" value="Ribosomal_bL35_sf"/>
</dbReference>
<dbReference type="GO" id="GO:0006412">
    <property type="term" value="P:translation"/>
    <property type="evidence" value="ECO:0007669"/>
    <property type="project" value="InterPro"/>
</dbReference>
<evidence type="ECO:0000256" key="4">
    <source>
        <dbReference type="ARBA" id="ARBA00022980"/>
    </source>
</evidence>
<dbReference type="AlphaFoldDB" id="A0A9N9TFR9"/>